<feature type="compositionally biased region" description="Acidic residues" evidence="1">
    <location>
        <begin position="328"/>
        <end position="348"/>
    </location>
</feature>
<feature type="region of interest" description="Disordered" evidence="1">
    <location>
        <begin position="262"/>
        <end position="348"/>
    </location>
</feature>
<reference evidence="2" key="1">
    <citation type="submission" date="2023-08" db="EMBL/GenBank/DDBJ databases">
        <authorList>
            <person name="Audoor S."/>
            <person name="Bilcke G."/>
        </authorList>
    </citation>
    <scope>NUCLEOTIDE SEQUENCE</scope>
</reference>
<evidence type="ECO:0000313" key="3">
    <source>
        <dbReference type="Proteomes" id="UP001295423"/>
    </source>
</evidence>
<gene>
    <name evidence="2" type="ORF">CYCCA115_LOCUS1977</name>
</gene>
<organism evidence="2 3">
    <name type="scientific">Cylindrotheca closterium</name>
    <dbReference type="NCBI Taxonomy" id="2856"/>
    <lineage>
        <taxon>Eukaryota</taxon>
        <taxon>Sar</taxon>
        <taxon>Stramenopiles</taxon>
        <taxon>Ochrophyta</taxon>
        <taxon>Bacillariophyta</taxon>
        <taxon>Bacillariophyceae</taxon>
        <taxon>Bacillariophycidae</taxon>
        <taxon>Bacillariales</taxon>
        <taxon>Bacillariaceae</taxon>
        <taxon>Cylindrotheca</taxon>
    </lineage>
</organism>
<sequence>MTSKKVKPLASLFQQWSSQQQRESSSAQENVPQSSYRILIQSTHGLATRIQAAEAVENPQVYQRAGVPTPAETAIRDSQGGYAWLEHLVELAQKHNHLIWVATKSQPSPITNKLISLSNDENANVTVVNVAVDPWGWDDEFKKGSPSLHNLHQLYDQLSNVMQQQESSAVLAWESLTPLIAVHGFEMARQFLTSFESCMQIWPIRIELLTPFQHSTLEDDAQALLHLKGGEMTMIRQGLRERGNILRKMLPFRLDGGKLVELEAGDSSPEPDEEVMDKTSAAEKTSSSSAPVPVADTSSRKIQLKMEEDDEPKKEESSQPNRPRIYLQDDDPEFDDMDEEDPDDDLDI</sequence>
<comment type="caution">
    <text evidence="2">The sequence shown here is derived from an EMBL/GenBank/DDBJ whole genome shotgun (WGS) entry which is preliminary data.</text>
</comment>
<proteinExistence type="predicted"/>
<dbReference type="EMBL" id="CAKOGP040000113">
    <property type="protein sequence ID" value="CAJ1930548.1"/>
    <property type="molecule type" value="Genomic_DNA"/>
</dbReference>
<evidence type="ECO:0000313" key="2">
    <source>
        <dbReference type="EMBL" id="CAJ1930548.1"/>
    </source>
</evidence>
<keyword evidence="3" id="KW-1185">Reference proteome</keyword>
<accession>A0AAD2FC56</accession>
<evidence type="ECO:0008006" key="4">
    <source>
        <dbReference type="Google" id="ProtNLM"/>
    </source>
</evidence>
<name>A0AAD2FC56_9STRA</name>
<dbReference type="AlphaFoldDB" id="A0AAD2FC56"/>
<protein>
    <recommendedName>
        <fullName evidence="4">Elongator complex protein 5</fullName>
    </recommendedName>
</protein>
<dbReference type="Proteomes" id="UP001295423">
    <property type="component" value="Unassembled WGS sequence"/>
</dbReference>
<evidence type="ECO:0000256" key="1">
    <source>
        <dbReference type="SAM" id="MobiDB-lite"/>
    </source>
</evidence>